<evidence type="ECO:0000256" key="1">
    <source>
        <dbReference type="ARBA" id="ARBA00004651"/>
    </source>
</evidence>
<accession>A0A7L5DKX0</accession>
<dbReference type="InterPro" id="IPR011527">
    <property type="entry name" value="ABC1_TM_dom"/>
</dbReference>
<dbReference type="InterPro" id="IPR003593">
    <property type="entry name" value="AAA+_ATPase"/>
</dbReference>
<evidence type="ECO:0000313" key="11">
    <source>
        <dbReference type="Proteomes" id="UP000501128"/>
    </source>
</evidence>
<dbReference type="Pfam" id="PF00005">
    <property type="entry name" value="ABC_tran"/>
    <property type="match status" value="1"/>
</dbReference>
<evidence type="ECO:0000259" key="8">
    <source>
        <dbReference type="PROSITE" id="PS50893"/>
    </source>
</evidence>
<dbReference type="SUPFAM" id="SSF52540">
    <property type="entry name" value="P-loop containing nucleoside triphosphate hydrolases"/>
    <property type="match status" value="1"/>
</dbReference>
<dbReference type="SUPFAM" id="SSF90123">
    <property type="entry name" value="ABC transporter transmembrane region"/>
    <property type="match status" value="1"/>
</dbReference>
<keyword evidence="5 7" id="KW-1133">Transmembrane helix</keyword>
<evidence type="ECO:0000256" key="6">
    <source>
        <dbReference type="ARBA" id="ARBA00023136"/>
    </source>
</evidence>
<dbReference type="AlphaFoldDB" id="A0A7L5DKX0"/>
<dbReference type="PROSITE" id="PS00211">
    <property type="entry name" value="ABC_TRANSPORTER_1"/>
    <property type="match status" value="1"/>
</dbReference>
<dbReference type="PROSITE" id="PS50929">
    <property type="entry name" value="ABC_TM1F"/>
    <property type="match status" value="1"/>
</dbReference>
<dbReference type="Gene3D" id="1.20.1560.10">
    <property type="entry name" value="ABC transporter type 1, transmembrane domain"/>
    <property type="match status" value="1"/>
</dbReference>
<dbReference type="GO" id="GO:0005886">
    <property type="term" value="C:plasma membrane"/>
    <property type="evidence" value="ECO:0007669"/>
    <property type="project" value="UniProtKB-SubCell"/>
</dbReference>
<feature type="transmembrane region" description="Helical" evidence="7">
    <location>
        <begin position="183"/>
        <end position="209"/>
    </location>
</feature>
<proteinExistence type="predicted"/>
<dbReference type="Gene3D" id="3.40.50.300">
    <property type="entry name" value="P-loop containing nucleotide triphosphate hydrolases"/>
    <property type="match status" value="1"/>
</dbReference>
<name>A0A7L5DKX0_9BACT</name>
<dbReference type="PROSITE" id="PS50893">
    <property type="entry name" value="ABC_TRANSPORTER_2"/>
    <property type="match status" value="1"/>
</dbReference>
<dbReference type="InterPro" id="IPR027417">
    <property type="entry name" value="P-loop_NTPase"/>
</dbReference>
<reference evidence="10 11" key="1">
    <citation type="submission" date="2020-04" db="EMBL/GenBank/DDBJ databases">
        <title>Genome sequencing of novel species.</title>
        <authorList>
            <person name="Heo J."/>
            <person name="Kim S.-J."/>
            <person name="Kim J.-S."/>
            <person name="Hong S.-B."/>
            <person name="Kwon S.-W."/>
        </authorList>
    </citation>
    <scope>NUCLEOTIDE SEQUENCE [LARGE SCALE GENOMIC DNA]</scope>
    <source>
        <strain evidence="10 11">CJU-R4</strain>
    </source>
</reference>
<dbReference type="GO" id="GO:0016887">
    <property type="term" value="F:ATP hydrolysis activity"/>
    <property type="evidence" value="ECO:0007669"/>
    <property type="project" value="InterPro"/>
</dbReference>
<keyword evidence="2 7" id="KW-0812">Transmembrane</keyword>
<keyword evidence="6 7" id="KW-0472">Membrane</keyword>
<dbReference type="Pfam" id="PF00664">
    <property type="entry name" value="ABC_membrane"/>
    <property type="match status" value="1"/>
</dbReference>
<dbReference type="GO" id="GO:0015421">
    <property type="term" value="F:ABC-type oligopeptide transporter activity"/>
    <property type="evidence" value="ECO:0007669"/>
    <property type="project" value="TreeGrafter"/>
</dbReference>
<evidence type="ECO:0000313" key="10">
    <source>
        <dbReference type="EMBL" id="QJD77048.1"/>
    </source>
</evidence>
<evidence type="ECO:0000256" key="3">
    <source>
        <dbReference type="ARBA" id="ARBA00022741"/>
    </source>
</evidence>
<dbReference type="KEGG" id="srho:HH216_00405"/>
<evidence type="ECO:0000259" key="9">
    <source>
        <dbReference type="PROSITE" id="PS50929"/>
    </source>
</evidence>
<dbReference type="EMBL" id="CP051677">
    <property type="protein sequence ID" value="QJD77048.1"/>
    <property type="molecule type" value="Genomic_DNA"/>
</dbReference>
<organism evidence="10 11">
    <name type="scientific">Spirosoma rhododendri</name>
    <dbReference type="NCBI Taxonomy" id="2728024"/>
    <lineage>
        <taxon>Bacteria</taxon>
        <taxon>Pseudomonadati</taxon>
        <taxon>Bacteroidota</taxon>
        <taxon>Cytophagia</taxon>
        <taxon>Cytophagales</taxon>
        <taxon>Cytophagaceae</taxon>
        <taxon>Spirosoma</taxon>
    </lineage>
</organism>
<dbReference type="SMART" id="SM00382">
    <property type="entry name" value="AAA"/>
    <property type="match status" value="1"/>
</dbReference>
<keyword evidence="4 10" id="KW-0067">ATP-binding</keyword>
<dbReference type="PANTHER" id="PTHR43394:SF1">
    <property type="entry name" value="ATP-BINDING CASSETTE SUB-FAMILY B MEMBER 10, MITOCHONDRIAL"/>
    <property type="match status" value="1"/>
</dbReference>
<sequence>MKIYRRLLVYAQPYGRFLVPFVLFTLISVVFNVFQFALIIPLLNFLFNPVSTADATRYAQTPTFSLSPDYFKDTFYHLIYQAKTTNPLYVLYFIAGMIVVAVIMTNLFRFMAQQTLLRARTLLVKRLREALFEKINHLHLGYFTKERKGDLLSRLNGDVYAIESVASSSVEVVFKEPFMLISYFVALFAISFKLTLFTLVIIPISAVGISAVTKKLKKEAQDVQSSMGRMLTLMDETLMGMRILRAFNATPFVLDRFAVENDFYRRVSLDSFKRRELAPAFSEASGVFVVACILVFGGSLVLSSQSDLQASSFIAFIAIFSQVIRPAKAIVVAITNIQQGQAAGERVVELLDKPVEIQDKPNARPMPPFAREIVFDNVSFQYGDKPVLKNISFTIGKGKKIALVGPSGVGKSTIADLIPRFYETDQGRVSIDGVDVQDYTMESLRAQMSFVTQEIILFNDTIFNNIALGKPDAKLEDVIAAAKIANAHQFIMDTEDGYNTTIGDRGIRLSGGQRQRLSIARAVFKKPSILILDEATSALDLESEKSVQDALDNLMEGRTTLVIAHRLSTIREADEILIMEKGEIIERGNHNELINQENSIYRRLNTMHEVLQ</sequence>
<feature type="transmembrane region" description="Helical" evidence="7">
    <location>
        <begin position="89"/>
        <end position="108"/>
    </location>
</feature>
<evidence type="ECO:0000256" key="7">
    <source>
        <dbReference type="SAM" id="Phobius"/>
    </source>
</evidence>
<dbReference type="RefSeq" id="WP_169548992.1">
    <property type="nucleotide sequence ID" value="NZ_CP051677.1"/>
</dbReference>
<evidence type="ECO:0000256" key="4">
    <source>
        <dbReference type="ARBA" id="ARBA00022840"/>
    </source>
</evidence>
<dbReference type="GO" id="GO:0005524">
    <property type="term" value="F:ATP binding"/>
    <property type="evidence" value="ECO:0007669"/>
    <property type="project" value="UniProtKB-KW"/>
</dbReference>
<feature type="domain" description="ABC transmembrane type-1" evidence="9">
    <location>
        <begin position="22"/>
        <end position="339"/>
    </location>
</feature>
<comment type="subcellular location">
    <subcellularLocation>
        <location evidence="1">Cell membrane</location>
        <topology evidence="1">Multi-pass membrane protein</topology>
    </subcellularLocation>
</comment>
<feature type="transmembrane region" description="Helical" evidence="7">
    <location>
        <begin position="21"/>
        <end position="47"/>
    </location>
</feature>
<dbReference type="InterPro" id="IPR017871">
    <property type="entry name" value="ABC_transporter-like_CS"/>
</dbReference>
<dbReference type="FunFam" id="3.40.50.300:FF:000218">
    <property type="entry name" value="Multidrug ABC transporter ATP-binding protein"/>
    <property type="match status" value="1"/>
</dbReference>
<dbReference type="InterPro" id="IPR036640">
    <property type="entry name" value="ABC1_TM_sf"/>
</dbReference>
<evidence type="ECO:0000256" key="5">
    <source>
        <dbReference type="ARBA" id="ARBA00022989"/>
    </source>
</evidence>
<dbReference type="InterPro" id="IPR039421">
    <property type="entry name" value="Type_1_exporter"/>
</dbReference>
<protein>
    <submittedName>
        <fullName evidence="10">ABC transporter ATP-binding protein</fullName>
    </submittedName>
</protein>
<feature type="domain" description="ABC transporter" evidence="8">
    <location>
        <begin position="373"/>
        <end position="606"/>
    </location>
</feature>
<dbReference type="PANTHER" id="PTHR43394">
    <property type="entry name" value="ATP-DEPENDENT PERMEASE MDL1, MITOCHONDRIAL"/>
    <property type="match status" value="1"/>
</dbReference>
<keyword evidence="11" id="KW-1185">Reference proteome</keyword>
<dbReference type="Proteomes" id="UP000501128">
    <property type="component" value="Chromosome"/>
</dbReference>
<dbReference type="CDD" id="cd18552">
    <property type="entry name" value="ABC_6TM_MsbA_like"/>
    <property type="match status" value="1"/>
</dbReference>
<evidence type="ECO:0000256" key="2">
    <source>
        <dbReference type="ARBA" id="ARBA00022692"/>
    </source>
</evidence>
<gene>
    <name evidence="10" type="ORF">HH216_00405</name>
</gene>
<keyword evidence="3" id="KW-0547">Nucleotide-binding</keyword>
<dbReference type="InterPro" id="IPR003439">
    <property type="entry name" value="ABC_transporter-like_ATP-bd"/>
</dbReference>